<accession>A0A7W9V0A4</accession>
<evidence type="ECO:0000313" key="2">
    <source>
        <dbReference type="Proteomes" id="UP000588098"/>
    </source>
</evidence>
<organism evidence="1 2">
    <name type="scientific">Streptomyces zagrosensis</name>
    <dbReference type="NCBI Taxonomy" id="1042984"/>
    <lineage>
        <taxon>Bacteria</taxon>
        <taxon>Bacillati</taxon>
        <taxon>Actinomycetota</taxon>
        <taxon>Actinomycetes</taxon>
        <taxon>Kitasatosporales</taxon>
        <taxon>Streptomycetaceae</taxon>
        <taxon>Streptomyces</taxon>
    </lineage>
</organism>
<protein>
    <submittedName>
        <fullName evidence="1">Uncharacterized protein</fullName>
    </submittedName>
</protein>
<dbReference type="EMBL" id="JACHJL010000013">
    <property type="protein sequence ID" value="MBB5937923.1"/>
    <property type="molecule type" value="Genomic_DNA"/>
</dbReference>
<name>A0A7W9V0A4_9ACTN</name>
<dbReference type="Proteomes" id="UP000588098">
    <property type="component" value="Unassembled WGS sequence"/>
</dbReference>
<proteinExistence type="predicted"/>
<gene>
    <name evidence="1" type="ORF">FHS42_005007</name>
</gene>
<dbReference type="RefSeq" id="WP_246495298.1">
    <property type="nucleotide sequence ID" value="NZ_JACHJL010000013.1"/>
</dbReference>
<reference evidence="1 2" key="1">
    <citation type="submission" date="2020-08" db="EMBL/GenBank/DDBJ databases">
        <title>Genomic Encyclopedia of Type Strains, Phase III (KMG-III): the genomes of soil and plant-associated and newly described type strains.</title>
        <authorList>
            <person name="Whitman W."/>
        </authorList>
    </citation>
    <scope>NUCLEOTIDE SEQUENCE [LARGE SCALE GENOMIC DNA]</scope>
    <source>
        <strain evidence="1 2">CECT 8305</strain>
    </source>
</reference>
<dbReference type="AlphaFoldDB" id="A0A7W9V0A4"/>
<keyword evidence="2" id="KW-1185">Reference proteome</keyword>
<sequence length="308" mass="34222">MRANVSPLTARHPAHVFRPLAEMLSLWAAGGIDTTLFHAGVENARRRYVGYGLAKMLPLDRVLIGYDSSRAGAFGGFHHPDQGYRHLQMMAIITMYGPLERRDPEQPVLALLDLLRAYTHDCLHYGSRRRYVEVAGVPVRTQYGINYRRTTGQSYSAADQHGSHHTRNLGIVMEGACDKEARAITWQTAERFGVPEPLDALDALTFRDVTGTLVEEGTQRLVDVPESNERTRYAVALNSYEKGVNRRYSHLLEEFAPGEESECHTRLLAAIISGDVAALGAWLDDRHGPGTFTGLFRTPGYFAPGLTA</sequence>
<comment type="caution">
    <text evidence="1">The sequence shown here is derived from an EMBL/GenBank/DDBJ whole genome shotgun (WGS) entry which is preliminary data.</text>
</comment>
<evidence type="ECO:0000313" key="1">
    <source>
        <dbReference type="EMBL" id="MBB5937923.1"/>
    </source>
</evidence>